<dbReference type="RefSeq" id="WP_079254507.1">
    <property type="nucleotide sequence ID" value="NZ_ASQP01000325.1"/>
</dbReference>
<proteinExistence type="predicted"/>
<name>A0A1R1SE56_9ACTN</name>
<comment type="caution">
    <text evidence="1">The sequence shown here is derived from an EMBL/GenBank/DDBJ whole genome shotgun (WGS) entry which is preliminary data.</text>
</comment>
<evidence type="ECO:0000313" key="2">
    <source>
        <dbReference type="Proteomes" id="UP000186168"/>
    </source>
</evidence>
<dbReference type="STRING" id="67365.GCA_001704635_03562"/>
<dbReference type="Proteomes" id="UP000186168">
    <property type="component" value="Unassembled WGS sequence"/>
</dbReference>
<protein>
    <submittedName>
        <fullName evidence="1">Uncharacterized protein</fullName>
    </submittedName>
</protein>
<accession>A0A1R1SE56</accession>
<dbReference type="EMBL" id="ASQP01000325">
    <property type="protein sequence ID" value="OMI36664.1"/>
    <property type="molecule type" value="Genomic_DNA"/>
</dbReference>
<dbReference type="GeneID" id="96748130"/>
<organism evidence="1 2">
    <name type="scientific">Streptomyces sparsogenes DSM 40356</name>
    <dbReference type="NCBI Taxonomy" id="1331668"/>
    <lineage>
        <taxon>Bacteria</taxon>
        <taxon>Bacillati</taxon>
        <taxon>Actinomycetota</taxon>
        <taxon>Actinomycetes</taxon>
        <taxon>Kitasatosporales</taxon>
        <taxon>Streptomycetaceae</taxon>
        <taxon>Streptomyces</taxon>
    </lineage>
</organism>
<evidence type="ECO:0000313" key="1">
    <source>
        <dbReference type="EMBL" id="OMI36664.1"/>
    </source>
</evidence>
<keyword evidence="2" id="KW-1185">Reference proteome</keyword>
<dbReference type="AlphaFoldDB" id="A0A1R1SE56"/>
<reference evidence="1 2" key="1">
    <citation type="submission" date="2013-05" db="EMBL/GenBank/DDBJ databases">
        <title>Genome sequence of Streptomyces sparsogenes DSM 40356.</title>
        <authorList>
            <person name="Coyne S."/>
            <person name="Seebeck F.P."/>
        </authorList>
    </citation>
    <scope>NUCLEOTIDE SEQUENCE [LARGE SCALE GENOMIC DNA]</scope>
    <source>
        <strain evidence="1 2">DSM 40356</strain>
    </source>
</reference>
<gene>
    <name evidence="1" type="ORF">SPAR_24891</name>
</gene>
<sequence>MSTVQITLGDTMVAEWTDRPLAFTPRFDFRDLQVIVAGYADPAGRERQLPDTFGSAQWLWSQDEHFRFDRGSRELCSLTFFVPPRSVSVPRRHALHDAPRTHTGGLRAEAARDFAMPRATVFHCDPEATELRCFRDIGGLDRDLDARLCIAPDVSLLVQQGEVAGWSLRDPARYLTDGFAEPRPTPPAPATRIRLAECLELVSSPLVDQVMDQDADAWRRLRATEHALRVQQEDRPRADILHGVISRLIEDYEP</sequence>